<feature type="modified residue" description="4-aspartylphosphate" evidence="1">
    <location>
        <position position="64"/>
    </location>
</feature>
<evidence type="ECO:0000256" key="1">
    <source>
        <dbReference type="PROSITE-ProRule" id="PRU00169"/>
    </source>
</evidence>
<dbReference type="SUPFAM" id="SSF52172">
    <property type="entry name" value="CheY-like"/>
    <property type="match status" value="1"/>
</dbReference>
<reference evidence="3 4" key="1">
    <citation type="submission" date="2024-09" db="EMBL/GenBank/DDBJ databases">
        <authorList>
            <person name="Sun Q."/>
            <person name="Mori K."/>
        </authorList>
    </citation>
    <scope>NUCLEOTIDE SEQUENCE [LARGE SCALE GENOMIC DNA]</scope>
    <source>
        <strain evidence="3 4">CCM 7468</strain>
    </source>
</reference>
<accession>A0ABV6IQ62</accession>
<dbReference type="EMBL" id="JBHLVZ010000005">
    <property type="protein sequence ID" value="MFC0385364.1"/>
    <property type="molecule type" value="Genomic_DNA"/>
</dbReference>
<comment type="caution">
    <text evidence="3">The sequence shown here is derived from an EMBL/GenBank/DDBJ whole genome shotgun (WGS) entry which is preliminary data.</text>
</comment>
<sequence>MMLGEPSRILAGRSVLVVEDQYLIADEMRRMIERLGGRVLGPVPRVRAALDILKTEQVDLALLDVNLDGEEVYAVAESLRASGVPFVFITGYDPWTIDSRFSGAPHLEKPVGIPALLEALNAVKFA</sequence>
<dbReference type="SMART" id="SM00448">
    <property type="entry name" value="REC"/>
    <property type="match status" value="1"/>
</dbReference>
<dbReference type="PROSITE" id="PS50110">
    <property type="entry name" value="RESPONSE_REGULATORY"/>
    <property type="match status" value="1"/>
</dbReference>
<gene>
    <name evidence="3" type="ORF">ACFFIC_07320</name>
</gene>
<dbReference type="RefSeq" id="WP_377049512.1">
    <property type="nucleotide sequence ID" value="NZ_JBHLVZ010000005.1"/>
</dbReference>
<evidence type="ECO:0000313" key="4">
    <source>
        <dbReference type="Proteomes" id="UP001589789"/>
    </source>
</evidence>
<dbReference type="Pfam" id="PF00072">
    <property type="entry name" value="Response_reg"/>
    <property type="match status" value="1"/>
</dbReference>
<dbReference type="Gene3D" id="3.40.50.2300">
    <property type="match status" value="1"/>
</dbReference>
<keyword evidence="4" id="KW-1185">Reference proteome</keyword>
<name>A0ABV6IQ62_9PROT</name>
<organism evidence="3 4">
    <name type="scientific">Muricoccus vinaceus</name>
    <dbReference type="NCBI Taxonomy" id="424704"/>
    <lineage>
        <taxon>Bacteria</taxon>
        <taxon>Pseudomonadati</taxon>
        <taxon>Pseudomonadota</taxon>
        <taxon>Alphaproteobacteria</taxon>
        <taxon>Acetobacterales</taxon>
        <taxon>Roseomonadaceae</taxon>
        <taxon>Muricoccus</taxon>
    </lineage>
</organism>
<evidence type="ECO:0000259" key="2">
    <source>
        <dbReference type="PROSITE" id="PS50110"/>
    </source>
</evidence>
<dbReference type="Proteomes" id="UP001589789">
    <property type="component" value="Unassembled WGS sequence"/>
</dbReference>
<evidence type="ECO:0000313" key="3">
    <source>
        <dbReference type="EMBL" id="MFC0385364.1"/>
    </source>
</evidence>
<dbReference type="InterPro" id="IPR001789">
    <property type="entry name" value="Sig_transdc_resp-reg_receiver"/>
</dbReference>
<proteinExistence type="predicted"/>
<feature type="domain" description="Response regulatory" evidence="2">
    <location>
        <begin position="14"/>
        <end position="124"/>
    </location>
</feature>
<protein>
    <submittedName>
        <fullName evidence="3">Response regulator</fullName>
    </submittedName>
</protein>
<keyword evidence="1" id="KW-0597">Phosphoprotein</keyword>
<dbReference type="InterPro" id="IPR011006">
    <property type="entry name" value="CheY-like_superfamily"/>
</dbReference>